<sequence length="11" mass="1199">MGKAPEPYIPP</sequence>
<dbReference type="Proteomes" id="UP001163603">
    <property type="component" value="Chromosome 12"/>
</dbReference>
<dbReference type="EMBL" id="CM047747">
    <property type="protein sequence ID" value="KAJ0016679.1"/>
    <property type="molecule type" value="Genomic_DNA"/>
</dbReference>
<organism evidence="1 2">
    <name type="scientific">Pistacia integerrima</name>
    <dbReference type="NCBI Taxonomy" id="434235"/>
    <lineage>
        <taxon>Eukaryota</taxon>
        <taxon>Viridiplantae</taxon>
        <taxon>Streptophyta</taxon>
        <taxon>Embryophyta</taxon>
        <taxon>Tracheophyta</taxon>
        <taxon>Spermatophyta</taxon>
        <taxon>Magnoliopsida</taxon>
        <taxon>eudicotyledons</taxon>
        <taxon>Gunneridae</taxon>
        <taxon>Pentapetalae</taxon>
        <taxon>rosids</taxon>
        <taxon>malvids</taxon>
        <taxon>Sapindales</taxon>
        <taxon>Anacardiaceae</taxon>
        <taxon>Pistacia</taxon>
    </lineage>
</organism>
<evidence type="ECO:0000313" key="1">
    <source>
        <dbReference type="EMBL" id="KAJ0016679.1"/>
    </source>
</evidence>
<comment type="caution">
    <text evidence="1">The sequence shown here is derived from an EMBL/GenBank/DDBJ whole genome shotgun (WGS) entry which is preliminary data.</text>
</comment>
<evidence type="ECO:0000313" key="2">
    <source>
        <dbReference type="Proteomes" id="UP001163603"/>
    </source>
</evidence>
<reference evidence="2" key="1">
    <citation type="journal article" date="2023" name="G3 (Bethesda)">
        <title>Genome assembly and association tests identify interacting loci associated with vigor, precocity, and sex in interspecific pistachio rootstocks.</title>
        <authorList>
            <person name="Palmer W."/>
            <person name="Jacygrad E."/>
            <person name="Sagayaradj S."/>
            <person name="Cavanaugh K."/>
            <person name="Han R."/>
            <person name="Bertier L."/>
            <person name="Beede B."/>
            <person name="Kafkas S."/>
            <person name="Golino D."/>
            <person name="Preece J."/>
            <person name="Michelmore R."/>
        </authorList>
    </citation>
    <scope>NUCLEOTIDE SEQUENCE [LARGE SCALE GENOMIC DNA]</scope>
</reference>
<name>A0ACC0XGG3_9ROSI</name>
<accession>A0ACC0XGG3</accession>
<protein>
    <submittedName>
        <fullName evidence="1">Uncharacterized protein</fullName>
    </submittedName>
</protein>
<proteinExistence type="predicted"/>
<keyword evidence="2" id="KW-1185">Reference proteome</keyword>
<gene>
    <name evidence="1" type="ORF">Pint_11383</name>
</gene>